<evidence type="ECO:0000313" key="2">
    <source>
        <dbReference type="Proteomes" id="UP001159363"/>
    </source>
</evidence>
<keyword evidence="2" id="KW-1185">Reference proteome</keyword>
<sequence length="84" mass="9805">MTSGRQRVQDHRIQQCRVRPTRNTYGEENQLIEALSRVPRETKVAKEEKEWGTLFPAENKPTPQMQQFVAITVLCEPELTADYM</sequence>
<gene>
    <name evidence="1" type="ORF">PR048_026529</name>
</gene>
<comment type="caution">
    <text evidence="1">The sequence shown here is derived from an EMBL/GenBank/DDBJ whole genome shotgun (WGS) entry which is preliminary data.</text>
</comment>
<organism evidence="1 2">
    <name type="scientific">Dryococelus australis</name>
    <dbReference type="NCBI Taxonomy" id="614101"/>
    <lineage>
        <taxon>Eukaryota</taxon>
        <taxon>Metazoa</taxon>
        <taxon>Ecdysozoa</taxon>
        <taxon>Arthropoda</taxon>
        <taxon>Hexapoda</taxon>
        <taxon>Insecta</taxon>
        <taxon>Pterygota</taxon>
        <taxon>Neoptera</taxon>
        <taxon>Polyneoptera</taxon>
        <taxon>Phasmatodea</taxon>
        <taxon>Verophasmatodea</taxon>
        <taxon>Anareolatae</taxon>
        <taxon>Phasmatidae</taxon>
        <taxon>Eurycanthinae</taxon>
        <taxon>Dryococelus</taxon>
    </lineage>
</organism>
<dbReference type="Proteomes" id="UP001159363">
    <property type="component" value="Chromosome 10"/>
</dbReference>
<reference evidence="1 2" key="1">
    <citation type="submission" date="2023-02" db="EMBL/GenBank/DDBJ databases">
        <title>LHISI_Scaffold_Assembly.</title>
        <authorList>
            <person name="Stuart O.P."/>
            <person name="Cleave R."/>
            <person name="Magrath M.J.L."/>
            <person name="Mikheyev A.S."/>
        </authorList>
    </citation>
    <scope>NUCLEOTIDE SEQUENCE [LARGE SCALE GENOMIC DNA]</scope>
    <source>
        <strain evidence="1">Daus_M_001</strain>
        <tissue evidence="1">Leg muscle</tissue>
    </source>
</reference>
<evidence type="ECO:0000313" key="1">
    <source>
        <dbReference type="EMBL" id="KAJ8872913.1"/>
    </source>
</evidence>
<proteinExistence type="predicted"/>
<name>A0ABQ9GLL0_9NEOP</name>
<protein>
    <submittedName>
        <fullName evidence="1">Uncharacterized protein</fullName>
    </submittedName>
</protein>
<accession>A0ABQ9GLL0</accession>
<dbReference type="EMBL" id="JARBHB010000011">
    <property type="protein sequence ID" value="KAJ8872913.1"/>
    <property type="molecule type" value="Genomic_DNA"/>
</dbReference>